<evidence type="ECO:0000259" key="10">
    <source>
        <dbReference type="PROSITE" id="PS52029"/>
    </source>
</evidence>
<keyword evidence="8 9" id="KW-0961">Cell wall biogenesis/degradation</keyword>
<dbReference type="GO" id="GO:0071555">
    <property type="term" value="P:cell wall organization"/>
    <property type="evidence" value="ECO:0007669"/>
    <property type="project" value="UniProtKB-UniRule"/>
</dbReference>
<dbReference type="PANTHER" id="PTHR30582">
    <property type="entry name" value="L,D-TRANSPEPTIDASE"/>
    <property type="match status" value="1"/>
</dbReference>
<keyword evidence="4 11" id="KW-0808">Transferase</keyword>
<dbReference type="AlphaFoldDB" id="A0A5E6MBA6"/>
<evidence type="ECO:0000313" key="11">
    <source>
        <dbReference type="EMBL" id="VVM05609.1"/>
    </source>
</evidence>
<dbReference type="GO" id="GO:0071972">
    <property type="term" value="F:peptidoglycan L,D-transpeptidase activity"/>
    <property type="evidence" value="ECO:0007669"/>
    <property type="project" value="TreeGrafter"/>
</dbReference>
<dbReference type="GO" id="GO:0016757">
    <property type="term" value="F:glycosyltransferase activity"/>
    <property type="evidence" value="ECO:0007669"/>
    <property type="project" value="UniProtKB-KW"/>
</dbReference>
<evidence type="ECO:0000256" key="9">
    <source>
        <dbReference type="PROSITE-ProRule" id="PRU01373"/>
    </source>
</evidence>
<evidence type="ECO:0000313" key="12">
    <source>
        <dbReference type="Proteomes" id="UP000334923"/>
    </source>
</evidence>
<dbReference type="GO" id="GO:0008360">
    <property type="term" value="P:regulation of cell shape"/>
    <property type="evidence" value="ECO:0007669"/>
    <property type="project" value="UniProtKB-UniRule"/>
</dbReference>
<dbReference type="EMBL" id="CABFVA020000025">
    <property type="protein sequence ID" value="VVM05609.1"/>
    <property type="molecule type" value="Genomic_DNA"/>
</dbReference>
<protein>
    <submittedName>
        <fullName evidence="11">Putative L,D-transpeptidase YbiS</fullName>
        <ecNumber evidence="11">2.-.-.-</ecNumber>
    </submittedName>
</protein>
<keyword evidence="12" id="KW-1185">Reference proteome</keyword>
<evidence type="ECO:0000256" key="1">
    <source>
        <dbReference type="ARBA" id="ARBA00004752"/>
    </source>
</evidence>
<dbReference type="PANTHER" id="PTHR30582:SF24">
    <property type="entry name" value="L,D-TRANSPEPTIDASE ERFK_SRFK-RELATED"/>
    <property type="match status" value="1"/>
</dbReference>
<keyword evidence="5" id="KW-0378">Hydrolase</keyword>
<keyword evidence="7 9" id="KW-0573">Peptidoglycan synthesis</keyword>
<dbReference type="Gene3D" id="2.40.440.10">
    <property type="entry name" value="L,D-transpeptidase catalytic domain-like"/>
    <property type="match status" value="1"/>
</dbReference>
<dbReference type="CDD" id="cd16913">
    <property type="entry name" value="YkuD_like"/>
    <property type="match status" value="1"/>
</dbReference>
<sequence length="173" mass="19785">MHFDPWDSSGLPSTPAGIWFHVSVWEQKVRVLRGKEQIWETLVSTALFGCGEEPGSYRTPRGWHFICEKIGEGSPLGTEFRGRRPTGLLWTPDAPFRERSLILTRILWLAGMEPHNLTTRERFIYFHGTNREDAIGQPMSKGCICLRNEEMVQLFEQASIGTRVLIEERGSPL</sequence>
<accession>A0A5E6MBA6</accession>
<dbReference type="Pfam" id="PF03734">
    <property type="entry name" value="YkuD"/>
    <property type="match status" value="1"/>
</dbReference>
<keyword evidence="3" id="KW-0328">Glycosyltransferase</keyword>
<dbReference type="GO" id="GO:0018104">
    <property type="term" value="P:peptidoglycan-protein cross-linking"/>
    <property type="evidence" value="ECO:0007669"/>
    <property type="project" value="TreeGrafter"/>
</dbReference>
<evidence type="ECO:0000256" key="3">
    <source>
        <dbReference type="ARBA" id="ARBA00022676"/>
    </source>
</evidence>
<dbReference type="Proteomes" id="UP000334923">
    <property type="component" value="Unassembled WGS sequence"/>
</dbReference>
<evidence type="ECO:0000256" key="4">
    <source>
        <dbReference type="ARBA" id="ARBA00022679"/>
    </source>
</evidence>
<name>A0A5E6MBA6_9BACT</name>
<evidence type="ECO:0000256" key="6">
    <source>
        <dbReference type="ARBA" id="ARBA00022960"/>
    </source>
</evidence>
<dbReference type="EC" id="2.-.-.-" evidence="11"/>
<keyword evidence="6 9" id="KW-0133">Cell shape</keyword>
<evidence type="ECO:0000256" key="8">
    <source>
        <dbReference type="ARBA" id="ARBA00023316"/>
    </source>
</evidence>
<evidence type="ECO:0000256" key="2">
    <source>
        <dbReference type="ARBA" id="ARBA00005992"/>
    </source>
</evidence>
<dbReference type="InterPro" id="IPR050979">
    <property type="entry name" value="LD-transpeptidase"/>
</dbReference>
<dbReference type="PROSITE" id="PS52029">
    <property type="entry name" value="LD_TPASE"/>
    <property type="match status" value="1"/>
</dbReference>
<reference evidence="11 12" key="1">
    <citation type="submission" date="2019-09" db="EMBL/GenBank/DDBJ databases">
        <authorList>
            <person name="Cremers G."/>
        </authorList>
    </citation>
    <scope>NUCLEOTIDE SEQUENCE [LARGE SCALE GENOMIC DNA]</scope>
    <source>
        <strain evidence="11">4A</strain>
    </source>
</reference>
<proteinExistence type="inferred from homology"/>
<dbReference type="RefSeq" id="WP_142659618.1">
    <property type="nucleotide sequence ID" value="NZ_CABFVA020000025.1"/>
</dbReference>
<feature type="active site" description="Proton donor/acceptor" evidence="9">
    <location>
        <position position="127"/>
    </location>
</feature>
<dbReference type="UniPathway" id="UPA00219"/>
<comment type="similarity">
    <text evidence="2">Belongs to the YkuD family.</text>
</comment>
<organism evidence="11 12">
    <name type="scientific">Methylacidimicrobium tartarophylax</name>
    <dbReference type="NCBI Taxonomy" id="1041768"/>
    <lineage>
        <taxon>Bacteria</taxon>
        <taxon>Pseudomonadati</taxon>
        <taxon>Verrucomicrobiota</taxon>
        <taxon>Methylacidimicrobium</taxon>
    </lineage>
</organism>
<comment type="pathway">
    <text evidence="1 9">Cell wall biogenesis; peptidoglycan biosynthesis.</text>
</comment>
<dbReference type="InterPro" id="IPR038063">
    <property type="entry name" value="Transpep_catalytic_dom"/>
</dbReference>
<gene>
    <name evidence="11" type="primary">ybiS</name>
    <name evidence="11" type="ORF">MAMT_00692</name>
</gene>
<dbReference type="OrthoDB" id="9787225at2"/>
<dbReference type="SUPFAM" id="SSF141523">
    <property type="entry name" value="L,D-transpeptidase catalytic domain-like"/>
    <property type="match status" value="1"/>
</dbReference>
<feature type="active site" description="Nucleophile" evidence="9">
    <location>
        <position position="143"/>
    </location>
</feature>
<dbReference type="InterPro" id="IPR005490">
    <property type="entry name" value="LD_TPept_cat_dom"/>
</dbReference>
<evidence type="ECO:0000256" key="7">
    <source>
        <dbReference type="ARBA" id="ARBA00022984"/>
    </source>
</evidence>
<dbReference type="GO" id="GO:0005576">
    <property type="term" value="C:extracellular region"/>
    <property type="evidence" value="ECO:0007669"/>
    <property type="project" value="TreeGrafter"/>
</dbReference>
<feature type="domain" description="L,D-TPase catalytic" evidence="10">
    <location>
        <begin position="18"/>
        <end position="167"/>
    </location>
</feature>
<evidence type="ECO:0000256" key="5">
    <source>
        <dbReference type="ARBA" id="ARBA00022801"/>
    </source>
</evidence>